<feature type="region of interest" description="Disordered" evidence="1">
    <location>
        <begin position="493"/>
        <end position="523"/>
    </location>
</feature>
<feature type="compositionally biased region" description="Basic and acidic residues" evidence="1">
    <location>
        <begin position="611"/>
        <end position="625"/>
    </location>
</feature>
<proteinExistence type="predicted"/>
<accession>A0A370TWZ4</accession>
<dbReference type="Proteomes" id="UP000254866">
    <property type="component" value="Unassembled WGS sequence"/>
</dbReference>
<feature type="compositionally biased region" description="Polar residues" evidence="1">
    <location>
        <begin position="1069"/>
        <end position="1079"/>
    </location>
</feature>
<feature type="region of interest" description="Disordered" evidence="1">
    <location>
        <begin position="845"/>
        <end position="866"/>
    </location>
</feature>
<dbReference type="GeneID" id="43592867"/>
<feature type="compositionally biased region" description="Basic and acidic residues" evidence="1">
    <location>
        <begin position="505"/>
        <end position="517"/>
    </location>
</feature>
<feature type="compositionally biased region" description="Polar residues" evidence="1">
    <location>
        <begin position="460"/>
        <end position="469"/>
    </location>
</feature>
<protein>
    <submittedName>
        <fullName evidence="2">Uncharacterized protein</fullName>
    </submittedName>
</protein>
<feature type="region of interest" description="Disordered" evidence="1">
    <location>
        <begin position="442"/>
        <end position="481"/>
    </location>
</feature>
<dbReference type="STRING" id="2656787.A0A370TWZ4"/>
<feature type="region of interest" description="Disordered" evidence="1">
    <location>
        <begin position="904"/>
        <end position="1181"/>
    </location>
</feature>
<feature type="compositionally biased region" description="Basic and acidic residues" evidence="1">
    <location>
        <begin position="1087"/>
        <end position="1100"/>
    </location>
</feature>
<evidence type="ECO:0000256" key="1">
    <source>
        <dbReference type="SAM" id="MobiDB-lite"/>
    </source>
</evidence>
<feature type="region of interest" description="Disordered" evidence="1">
    <location>
        <begin position="1328"/>
        <end position="1349"/>
    </location>
</feature>
<feature type="compositionally biased region" description="Polar residues" evidence="1">
    <location>
        <begin position="758"/>
        <end position="767"/>
    </location>
</feature>
<name>A0A370TWZ4_9HELO</name>
<feature type="compositionally biased region" description="Low complexity" evidence="1">
    <location>
        <begin position="1150"/>
        <end position="1165"/>
    </location>
</feature>
<evidence type="ECO:0000313" key="2">
    <source>
        <dbReference type="EMBL" id="RDL40039.1"/>
    </source>
</evidence>
<feature type="compositionally biased region" description="Polar residues" evidence="1">
    <location>
        <begin position="632"/>
        <end position="659"/>
    </location>
</feature>
<feature type="compositionally biased region" description="Basic and acidic residues" evidence="1">
    <location>
        <begin position="1029"/>
        <end position="1042"/>
    </location>
</feature>
<sequence length="1496" mass="166144">MPPKGKPKKPTQRVSNSRQSITTAFKKLSEHLHKAQTTEGEIDCPEFVNTLKDSLKAKRQTSTKLESKFVTGLISILEQGQNDMCSRLGVPLFALVVETILQTDYCLKSERGLYLLAAALQQSNGNKAREQGLEKKQLLIGLRCLDSLVLYFVNISNHTKLRRWVGILCIQLLDGCEENCSRMELGPEESRRRIGQLITQETNEILRIICGRLIRVMHEYGTELGDLWPVTANQQVYQGFPETLGDSGWEQKFQNYIDDVFETLEEEDKPEATGDLYFGHKCCLIPSQLFGPPDHNVDMLVVGDEITIMTTPTESCQGEILDVALGSISHMKIILETCSQEQGNGDILFQLEKDHRLGCHLNGQPASLEGVYISTRLEMIKAMQETFPRICPELKISEEYHDLKSIIRGSGEELLEGAKLWSCCEAISLDRPEILETIESAGDRTLHGKPPISIPRTHGEQSPTEATSNPHRHQGEVEGVSTSTIYKQIHRSSADLYSASPPPTDTRHESQLTREMPDELTNPSDWKLQTEREQQAQKVIPKVRKNIRPKAKPPIQVPQVSRLRSRARISTEMESSKEMQKNNDSADAGALKMNVEINVCSAPSSTITESIEIKDSFEPESLWRLEEDDTSTPRGTTSPVTGARGNETQPNISYTQVQVQEPADSRSAVETFRGEKADQNLHTKQGPGHEPSDSAVYELPPEGDEDMSARPPKPITKTYSKKASKPPTASKSASKETGAKGKPQNQRREVAPKIAQITPGSLNTTRRSAPLERGPVSRTSRGKLVAKAAIVELDQGVQPSQVQNEKLVVSGVMQDNISKASNPTQIAAASPNVDKESLVASPMERTKARLHKGARQSTRNGGVELSTKLGDILDSIDPNHGEVVDTSRMPVALKSSKIRPQIKVDNTALPKDSQAGYELKQQETVRIPAKGTPVRQQPPPDVESCDLLDSKKRKAGVEEVMSPKKRRARLEPWIHEMEPLRHSPQLQKKSQKRLKEISKSKPPGPQKPDEEAKPKSGIKGRLLKPCPQHPEEEQRREGEEPSRQVLIDEGLHRKVPVISFDKKGPLNQGRPSNFRTSMKPSIAPVRSAEDSGEKKRKLEQIDIGDTNSLQRKRQSSPPAQGSDVDEYEQNDAPGVPSSPLNKVHDPTMNRTRQSRQPRTSSQAARVDINGSPHAPPSSGRVDHIAKAKQKLNDEEVVEVHGKDPALKVRGGRGSDIFGPRVRLQSQAKARPASPEKCEPRYIPHQKNKNGQYEELATNHIVQPLTALPDPFVGVTRTSSGFEDQLQRGFRRRERLGTEGGINNGYAVVLHDDLEKTLVDSAYGPMVVQSTPSSTSGSTFESHGSELSKTPLKDITPREMWNVALRPHYTRVTDAVHQIADASRYPLNAILPVADKEKEMIIQLSGEEDRIGLLVGQYKENGGRISNDAIEMRAQVKANMLNSLKAKKDSMIIAYAGAKDSIIKIKEDLKEQPVCAFEKDWQRKQDLVREEISGVRP</sequence>
<feature type="region of interest" description="Disordered" evidence="1">
    <location>
        <begin position="609"/>
        <end position="781"/>
    </location>
</feature>
<dbReference type="OrthoDB" id="3557174at2759"/>
<dbReference type="EMBL" id="NPIC01000001">
    <property type="protein sequence ID" value="RDL40039.1"/>
    <property type="molecule type" value="Genomic_DNA"/>
</dbReference>
<reference evidence="2 3" key="1">
    <citation type="journal article" date="2018" name="IMA Fungus">
        <title>IMA Genome-F 9: Draft genome sequence of Annulohypoxylon stygium, Aspergillus mulundensis, Berkeleyomyces basicola (syn. Thielaviopsis basicola), Ceratocystis smalleyi, two Cercospora beticola strains, Coleophoma cylindrospora, Fusarium fracticaudum, Phialophora cf. hyalina, and Morchella septimelata.</title>
        <authorList>
            <person name="Wingfield B.D."/>
            <person name="Bills G.F."/>
            <person name="Dong Y."/>
            <person name="Huang W."/>
            <person name="Nel W.J."/>
            <person name="Swalarsk-Parry B.S."/>
            <person name="Vaghefi N."/>
            <person name="Wilken P.M."/>
            <person name="An Z."/>
            <person name="de Beer Z.W."/>
            <person name="De Vos L."/>
            <person name="Chen L."/>
            <person name="Duong T.A."/>
            <person name="Gao Y."/>
            <person name="Hammerbacher A."/>
            <person name="Kikkert J.R."/>
            <person name="Li Y."/>
            <person name="Li H."/>
            <person name="Li K."/>
            <person name="Li Q."/>
            <person name="Liu X."/>
            <person name="Ma X."/>
            <person name="Naidoo K."/>
            <person name="Pethybridge S.J."/>
            <person name="Sun J."/>
            <person name="Steenkamp E.T."/>
            <person name="van der Nest M.A."/>
            <person name="van Wyk S."/>
            <person name="Wingfield M.J."/>
            <person name="Xiong C."/>
            <person name="Yue Q."/>
            <person name="Zhang X."/>
        </authorList>
    </citation>
    <scope>NUCLEOTIDE SEQUENCE [LARGE SCALE GENOMIC DNA]</scope>
    <source>
        <strain evidence="2 3">BP 5553</strain>
    </source>
</reference>
<keyword evidence="3" id="KW-1185">Reference proteome</keyword>
<feature type="compositionally biased region" description="Basic and acidic residues" evidence="1">
    <location>
        <begin position="969"/>
        <end position="981"/>
    </location>
</feature>
<feature type="compositionally biased region" description="Polar residues" evidence="1">
    <location>
        <begin position="1105"/>
        <end position="1119"/>
    </location>
</feature>
<gene>
    <name evidence="2" type="ORF">BP5553_00018</name>
</gene>
<organism evidence="2 3">
    <name type="scientific">Venustampulla echinocandica</name>
    <dbReference type="NCBI Taxonomy" id="2656787"/>
    <lineage>
        <taxon>Eukaryota</taxon>
        <taxon>Fungi</taxon>
        <taxon>Dikarya</taxon>
        <taxon>Ascomycota</taxon>
        <taxon>Pezizomycotina</taxon>
        <taxon>Leotiomycetes</taxon>
        <taxon>Helotiales</taxon>
        <taxon>Pleuroascaceae</taxon>
        <taxon>Venustampulla</taxon>
    </lineage>
</organism>
<feature type="compositionally biased region" description="Polar residues" evidence="1">
    <location>
        <begin position="1328"/>
        <end position="1341"/>
    </location>
</feature>
<evidence type="ECO:0000313" key="3">
    <source>
        <dbReference type="Proteomes" id="UP000254866"/>
    </source>
</evidence>
<dbReference type="RefSeq" id="XP_031872695.1">
    <property type="nucleotide sequence ID" value="XM_032008641.1"/>
</dbReference>
<comment type="caution">
    <text evidence="2">The sequence shown here is derived from an EMBL/GenBank/DDBJ whole genome shotgun (WGS) entry which is preliminary data.</text>
</comment>
<feature type="compositionally biased region" description="Basic and acidic residues" evidence="1">
    <location>
        <begin position="672"/>
        <end position="681"/>
    </location>
</feature>